<evidence type="ECO:0000313" key="1">
    <source>
        <dbReference type="EMBL" id="KTD04441.1"/>
    </source>
</evidence>
<protein>
    <submittedName>
        <fullName evidence="1">Uncharacterized protein</fullName>
    </submittedName>
</protein>
<gene>
    <name evidence="1" type="ORF">Lgee_0194</name>
</gene>
<dbReference type="STRING" id="45065.Lgee_0194"/>
<comment type="caution">
    <text evidence="1">The sequence shown here is derived from an EMBL/GenBank/DDBJ whole genome shotgun (WGS) entry which is preliminary data.</text>
</comment>
<reference evidence="1 2" key="1">
    <citation type="submission" date="2015-11" db="EMBL/GenBank/DDBJ databases">
        <title>Genomic analysis of 38 Legionella species identifies large and diverse effector repertoires.</title>
        <authorList>
            <person name="Burstein D."/>
            <person name="Amaro F."/>
            <person name="Zusman T."/>
            <person name="Lifshitz Z."/>
            <person name="Cohen O."/>
            <person name="Gilbert J.A."/>
            <person name="Pupko T."/>
            <person name="Shuman H.A."/>
            <person name="Segal G."/>
        </authorList>
    </citation>
    <scope>NUCLEOTIDE SEQUENCE [LARGE SCALE GENOMIC DNA]</scope>
    <source>
        <strain evidence="1 2">ATCC 49504</strain>
    </source>
</reference>
<keyword evidence="2" id="KW-1185">Reference proteome</keyword>
<sequence length="87" mass="9611">MSKVDIAKTFAASFKQATGEIAASTFSSCIRFVAIMLVIIAVMWCINHFMGNEEKAQEGFLIHLGSRITRIIFGLCLFILILIVKGN</sequence>
<evidence type="ECO:0000313" key="2">
    <source>
        <dbReference type="Proteomes" id="UP000054785"/>
    </source>
</evidence>
<proteinExistence type="predicted"/>
<dbReference type="PATRIC" id="fig|45065.4.peg.210"/>
<dbReference type="OrthoDB" id="5638464at2"/>
<dbReference type="RefSeq" id="WP_058387042.1">
    <property type="nucleotide sequence ID" value="NZ_CAAAHN010000015.1"/>
</dbReference>
<dbReference type="AlphaFoldDB" id="A0A0W0UAA0"/>
<dbReference type="Proteomes" id="UP000054785">
    <property type="component" value="Unassembled WGS sequence"/>
</dbReference>
<dbReference type="EMBL" id="LNYC01000004">
    <property type="protein sequence ID" value="KTD04441.1"/>
    <property type="molecule type" value="Genomic_DNA"/>
</dbReference>
<accession>A0A0W0UAA0</accession>
<name>A0A0W0UAA0_9GAMM</name>
<organism evidence="1 2">
    <name type="scientific">Legionella geestiana</name>
    <dbReference type="NCBI Taxonomy" id="45065"/>
    <lineage>
        <taxon>Bacteria</taxon>
        <taxon>Pseudomonadati</taxon>
        <taxon>Pseudomonadota</taxon>
        <taxon>Gammaproteobacteria</taxon>
        <taxon>Legionellales</taxon>
        <taxon>Legionellaceae</taxon>
        <taxon>Legionella</taxon>
    </lineage>
</organism>